<dbReference type="InterPro" id="IPR052180">
    <property type="entry name" value="NhaC_Na-H+_Antiporter"/>
</dbReference>
<keyword evidence="2" id="KW-0813">Transport</keyword>
<keyword evidence="7 9" id="KW-0472">Membrane</keyword>
<dbReference type="Proteomes" id="UP000185766">
    <property type="component" value="Unassembled WGS sequence"/>
</dbReference>
<organism evidence="11 12">
    <name type="scientific">Atopomonas hussainii</name>
    <dbReference type="NCBI Taxonomy" id="1429083"/>
    <lineage>
        <taxon>Bacteria</taxon>
        <taxon>Pseudomonadati</taxon>
        <taxon>Pseudomonadota</taxon>
        <taxon>Gammaproteobacteria</taxon>
        <taxon>Pseudomonadales</taxon>
        <taxon>Pseudomonadaceae</taxon>
        <taxon>Atopomonas</taxon>
    </lineage>
</organism>
<evidence type="ECO:0000256" key="9">
    <source>
        <dbReference type="SAM" id="Phobius"/>
    </source>
</evidence>
<feature type="transmembrane region" description="Helical" evidence="9">
    <location>
        <begin position="380"/>
        <end position="404"/>
    </location>
</feature>
<comment type="subcellular location">
    <subcellularLocation>
        <location evidence="1">Cell membrane</location>
        <topology evidence="1">Multi-pass membrane protein</topology>
    </subcellularLocation>
</comment>
<evidence type="ECO:0000256" key="3">
    <source>
        <dbReference type="ARBA" id="ARBA00022449"/>
    </source>
</evidence>
<evidence type="ECO:0000256" key="5">
    <source>
        <dbReference type="ARBA" id="ARBA00022692"/>
    </source>
</evidence>
<keyword evidence="12" id="KW-1185">Reference proteome</keyword>
<gene>
    <name evidence="11" type="ORF">SAMN05216214_11518</name>
</gene>
<reference evidence="11 12" key="1">
    <citation type="submission" date="2016-10" db="EMBL/GenBank/DDBJ databases">
        <authorList>
            <person name="de Groot N.N."/>
        </authorList>
    </citation>
    <scope>NUCLEOTIDE SEQUENCE [LARGE SCALE GENOMIC DNA]</scope>
    <source>
        <strain evidence="11 12">JCM 19513</strain>
    </source>
</reference>
<dbReference type="InterPro" id="IPR018461">
    <property type="entry name" value="Na/H_Antiport_NhaC-like_C"/>
</dbReference>
<keyword evidence="4" id="KW-1003">Cell membrane</keyword>
<evidence type="ECO:0000256" key="8">
    <source>
        <dbReference type="ARBA" id="ARBA00038435"/>
    </source>
</evidence>
<evidence type="ECO:0000256" key="6">
    <source>
        <dbReference type="ARBA" id="ARBA00022989"/>
    </source>
</evidence>
<evidence type="ECO:0000259" key="10">
    <source>
        <dbReference type="Pfam" id="PF03553"/>
    </source>
</evidence>
<feature type="transmembrane region" description="Helical" evidence="9">
    <location>
        <begin position="36"/>
        <end position="57"/>
    </location>
</feature>
<dbReference type="GO" id="GO:0015297">
    <property type="term" value="F:antiporter activity"/>
    <property type="evidence" value="ECO:0007669"/>
    <property type="project" value="UniProtKB-KW"/>
</dbReference>
<dbReference type="Pfam" id="PF03553">
    <property type="entry name" value="Na_H_antiporter"/>
    <property type="match status" value="2"/>
</dbReference>
<evidence type="ECO:0000313" key="12">
    <source>
        <dbReference type="Proteomes" id="UP000185766"/>
    </source>
</evidence>
<feature type="transmembrane region" description="Helical" evidence="9">
    <location>
        <begin position="196"/>
        <end position="218"/>
    </location>
</feature>
<keyword evidence="5 9" id="KW-0812">Transmembrane</keyword>
<dbReference type="EMBL" id="FOAS01000015">
    <property type="protein sequence ID" value="SEL60412.1"/>
    <property type="molecule type" value="Genomic_DNA"/>
</dbReference>
<evidence type="ECO:0000256" key="7">
    <source>
        <dbReference type="ARBA" id="ARBA00023136"/>
    </source>
</evidence>
<feature type="transmembrane region" description="Helical" evidence="9">
    <location>
        <begin position="410"/>
        <end position="432"/>
    </location>
</feature>
<dbReference type="PANTHER" id="PTHR33451:SF5">
    <property type="entry name" value="NA+_H+ ANTIPORTER"/>
    <property type="match status" value="1"/>
</dbReference>
<evidence type="ECO:0000256" key="2">
    <source>
        <dbReference type="ARBA" id="ARBA00022448"/>
    </source>
</evidence>
<keyword evidence="3" id="KW-0050">Antiport</keyword>
<proteinExistence type="inferred from homology"/>
<feature type="transmembrane region" description="Helical" evidence="9">
    <location>
        <begin position="78"/>
        <end position="101"/>
    </location>
</feature>
<feature type="domain" description="Na+/H+ antiporter NhaC-like C-terminal" evidence="10">
    <location>
        <begin position="240"/>
        <end position="433"/>
    </location>
</feature>
<evidence type="ECO:0000256" key="1">
    <source>
        <dbReference type="ARBA" id="ARBA00004651"/>
    </source>
</evidence>
<dbReference type="AlphaFoldDB" id="A0A1H7RJT8"/>
<protein>
    <submittedName>
        <fullName evidence="11">Na+/H+ antiporter NhaC</fullName>
    </submittedName>
</protein>
<feature type="transmembrane region" description="Helical" evidence="9">
    <location>
        <begin position="282"/>
        <end position="306"/>
    </location>
</feature>
<dbReference type="PANTHER" id="PTHR33451">
    <property type="entry name" value="MALATE-2H(+)/NA(+)-LACTATE ANTIPORTER"/>
    <property type="match status" value="1"/>
</dbReference>
<keyword evidence="6 9" id="KW-1133">Transmembrane helix</keyword>
<feature type="domain" description="Na+/H+ antiporter NhaC-like C-terminal" evidence="10">
    <location>
        <begin position="11"/>
        <end position="218"/>
    </location>
</feature>
<evidence type="ECO:0000313" key="11">
    <source>
        <dbReference type="EMBL" id="SEL60412.1"/>
    </source>
</evidence>
<feature type="transmembrane region" description="Helical" evidence="9">
    <location>
        <begin position="12"/>
        <end position="30"/>
    </location>
</feature>
<accession>A0A1H7RJT8</accession>
<feature type="transmembrane region" description="Helical" evidence="9">
    <location>
        <begin position="238"/>
        <end position="270"/>
    </location>
</feature>
<feature type="transmembrane region" description="Helical" evidence="9">
    <location>
        <begin position="121"/>
        <end position="147"/>
    </location>
</feature>
<dbReference type="STRING" id="1429083.GCA_001885685_01146"/>
<name>A0A1H7RJT8_9GAMM</name>
<comment type="similarity">
    <text evidence="8">Belongs to the NhaC Na(+)/H(+) (TC 2.A.35) antiporter family.</text>
</comment>
<dbReference type="GO" id="GO:0005886">
    <property type="term" value="C:plasma membrane"/>
    <property type="evidence" value="ECO:0007669"/>
    <property type="project" value="UniProtKB-SubCell"/>
</dbReference>
<feature type="transmembrane region" description="Helical" evidence="9">
    <location>
        <begin position="336"/>
        <end position="359"/>
    </location>
</feature>
<sequence length="437" mass="45266">MTRHADARAWPLLPLLVFLALFLGSGIYHSQLGTDFAFYQLKAPVAALVALVVALCLGRESLNKKLDTFIAGVGDNTIVLMCLVFLLAGAFAAVTKAIGGVDATVNAGLNILPEQLVLPGLFVVAAFLATAMGTSMGTIGALAPIAVGFAQATGLDMPLTMGAVIGGAMFGDNLSIISDTTIAATRSQNVGMRDKFLMNLRIALPAAIATLLLLAWLGSSADASEPREVSNWLLVLPYVAVLALAVSGLNVILVLLAGILLSGVSGLLLAPEYGVLKLGNDIYAGFEGMLEIMLLSMLIGGLSALMKSQGGLQCLNNSISRITQAIAVGQRRAGEIAIALLVSIANLFVANNTVAIILSGEVAKNIADAEDVDRKRSASLLDIFSCVVQGVIPWGAQILLAGSLAGLSPLALVSSVYYCWLLALAALVSIILGRPRD</sequence>
<evidence type="ECO:0000256" key="4">
    <source>
        <dbReference type="ARBA" id="ARBA00022475"/>
    </source>
</evidence>
<dbReference type="RefSeq" id="WP_074869870.1">
    <property type="nucleotide sequence ID" value="NZ_FOAS01000015.1"/>
</dbReference>